<dbReference type="STRING" id="1445510.YC6258_03639"/>
<dbReference type="SMART" id="SM00823">
    <property type="entry name" value="PKS_PP"/>
    <property type="match status" value="4"/>
</dbReference>
<dbReference type="EMBL" id="CP007142">
    <property type="protein sequence ID" value="AJQ95675.1"/>
    <property type="molecule type" value="Genomic_DNA"/>
</dbReference>
<dbReference type="HOGENOM" id="CLU_000022_58_6_6"/>
<dbReference type="SMART" id="SM00826">
    <property type="entry name" value="PKS_DH"/>
    <property type="match status" value="1"/>
</dbReference>
<dbReference type="PANTHER" id="PTHR43775:SF37">
    <property type="entry name" value="SI:DKEY-61P9.11"/>
    <property type="match status" value="1"/>
</dbReference>
<dbReference type="Pfam" id="PF00550">
    <property type="entry name" value="PP-binding"/>
    <property type="match status" value="4"/>
</dbReference>
<dbReference type="RefSeq" id="WP_052830343.1">
    <property type="nucleotide sequence ID" value="NZ_CP007142.1"/>
</dbReference>
<dbReference type="PROSITE" id="PS50075">
    <property type="entry name" value="CARRIER"/>
    <property type="match status" value="4"/>
</dbReference>
<dbReference type="Pfam" id="PF22336">
    <property type="entry name" value="RhiE-like_linker"/>
    <property type="match status" value="2"/>
</dbReference>
<sequence length="3643" mass="399093">MKKNNTSLQNHSANTQLKQVEAFILDALAEALKVSKDTLKSDIPFSDYGVDSILGVSFINRVKEGLAVSLNTAIIFDYATVTRLAQYIVENYAEEVARCFSAAKPEPQPDTKTKAVRNRQTDRTPAPVTSKRVRPAMRSALAPLRRRHRSQSEDIPTQVTAVPQPAAEPEIAVIGMSGQFPEAADTDQFWQNLIEGRDGVIEYPPHYLDLTRDFSPTRQAGKSYCKWGGILADRACFDPLFFAISPREAESMNPHQRLVLQESWKGLENAGYNPKDLADAQVGVFVGAEPTRYAANNFTGSSDALVASRLSYYLNLKGPAFVVNTGCSSSAVAIHLACESLRRQETDLALAGGVFAATDRVALISMAEIEMLSPRGRCHTLDASGDGTVLSEGIGMVTLKRLSDAVADNDHIYGVIKASGINQDGASNGITAPSGSAQEQLISSVYRRYQINPEDISYIEMHGTGTRLGDPIEANALTRAFRAFTGKQQYCGLGSAKSHIGHTSAASGVIGLIKILLSMQHNQLPGLLHFQTLNPLIELDDSAFYVASQSQDWLPEPGKPRMAALNSFGHSGTNAHLVIADYPQPDLLPAEANAHPVLIPVSAADSQRLEDYARRLLAYIDDHDNTLPELRNIAFTLQTGREAMRSRVVFVVENVTDWRAQLEHFIHHQHDGNGYLLGDVKAAGSGPESLLSEEDTRHLMHQWITNGELKKLAGFWINGGTVDWSLLYEGDRPQRVPLPGYPFAREHYWRDAVSVDQTSSPDLGPEVLHPLVHQNTSDQNRPRYTTTFTGKEFFLADHVIKGQIILPGVAHLELIRAAISDAAGGVQPGKFIQLRNVVWIQPIIVNTPKQISIVLNQTEPLTFEIGSEEQGSRIVHCQGRAIFADAVTPEPLNIPALTAGMRPNAIEIDDFYAAFRQVDIHHGPSYQGVTAVYQGNSQLLGKLQLPASVQESQHDYLLHPSLMESALQVASVLIAGLDAHVGSASLPFAIETLDIYAPCTPVMYVWVRHASEPRQSQKVVRLDIDLCDQQGNVCTRLRGFSFRRLSDNTDQGMLSSEPGINHQASGDLLIFKPQWHASMISPDSGTPDYQQHHIMLCDLPSQHAERLPNLLPHCHYLNVTTTAVDSAGRYHHYALSCFRLLKQLIAQKPTAKVLVQIVAMDDRLVAGLSAMLKTAALECPHIIGQILLTEHQTTADQLSTQLQAASSMPAGSILRYQQGQRYILDWQEIPLSRNTGGGLFQQRGVYLITGGLGGLGMIFAREILQQSPDARVILTGRSELTDDRQALLNALQNQPGQIEYMTVDVGDATQVEALITAIQSRYQHLNGIIHSAGIIADQSISGKTETAFNEVMAAKVAGVVHLDQATQHLRLDFMVLFSSISSVMGNPGQVAYAAANGFMDQFAGYRNDLAARQQRYGQTLALNWPLWEQGGMTLDDTTRTLMRQFSGALPLTTANGLLAFNQCLSEAHDQCLVMQGDADRIRKYVSRTAVHNDTGASSAALTPTVTEPVQLAQIQALLVEDLAAAIKLAPEKLELDVEFDKYGFDSIVLMDFVKNFNEKYGLELMPTTFFEYSTVATLSDYLIQAHNDVFARHLATSAHETNAQTIPAESSLPAISASLPSVLNVDSASLVDTVRVNTVKVNTVPSGSGRYPDIAIIGMDGRFPESEDVEAFWQTLRTGKNVITEIPADHWDYRPWYDEDREVADKTYCKWGSFVSGVDEFDAAFFNITPQEAAWMDPQMRLFLQSVYRCGEDAGLINDIRGSDTGVFVGVCSHDYMDRVTELDAPMNPHLGTGTAQTVVANRVSFLLNLTGPSLAVNTACSSSLFALHQACHAIHRQECGMAFVGGTNLLLSSHHYRYFSSIGALSVSGRCHSFDAAADGYVPGEAVASILLKPLAQARQDGDRIYGIVKGSAALHGGFTPSITAPSVAGEKNVIISAWRNAGIDPASLGYIEAHGTGTKLGDPIEVSALTQAFSEFSSQTAFCALGSAKANVGHTEGSAGIVGIIKVIQQMRHRTIPAMPGFEQLNPYIQLEKSALFINREAIPWEPIANQPRRAGVSSFGFSGAYAHVVLEEYVEDAFGPDHGNDDQGPELILLSAKTTDRLRQVVSNLLQYLAQNTAIALADIAHTLQLGREAMKERIAFSAVSKTDIMRVLQAYLDNPSALAGLHQGTVKRNLQSTATHLSATELARFIQQWQQPHAAAQLLNAWVKGQDINWQQLPRTVKPRRIGLPTYPFAPERHWLNDAVHTDASVVPAIAAPTEVTSVSANLRQQTLSKLTQMVAEAAGLTAANIDTEAGFDELGLDSIIISTLNKKLEQWTGKADSTLFFKYQTLDSLAGYLLTADGLTPTPLEPIALKPDIPRSSGQPKTSPVQQPYHPAEQNPEIAVIGMSGRYPEAADLDEFWDNLCQGKDCIREIPTARFDYRPLFNEQKGQADSLYCKWGGFIDGIDQFDPGFFKLSAQDARFMDPQERLFLETAWNCLESAGYITPHWQREARNIGVFAGVTFNNYQLLMAEAASKAALPISPLNSQTFSIANRVSYFFNFTGPSFTMDTACSSSLFAIHQACASLIRGECEVALAGGVNLSLHPSKYVTLCATGFAAGDGRCHAFAANGDGYVPSEGVGAVLLKPRQQAEADHDTILAIVKGSGVSHDGKTRGYTVPNPVAQSRAINTALQQAGISAAQISYVEAHGTGTALGDPIEIQGLMDVYSRDTAERQYCAIGSVKANIGHGESAAGIAQFCKTVLQLHHKTLVPSILHDVPNPNIDFEQTAFYLQQHKTSWPQPERDGQPYPRYAGISSFGAGGVNVHVIVAEAPERVGSNHHDLSGSPQVIPLSAHQPGQLRALVQNLSDRLRVATASDWQLADIAYTLQTRRALFSHRLAFVAGSVAELLNSLQGYLNQHLDQNVATSGQHHWFESATQGSSTFGLDMNTEEDREYLHKLLANGRADKLARLWVEGVEVPWANLYGDTHHYTCLPLPTYAFAKKRCWIDDDNAVESDGADAQLPPSDCLLDVQWHPSPETLPIASVRTKTTLVITEHPDRLPAQLWHWPGIKTALIGRSPDHHCEVVIDAETLDYGRLSEIIDFSQIDSVMYIPSAIDVAVSAHAELEQHAGRESHKLHRWISFCLEHLLTQRIKMVCLLHNPWQTPDPVQYALAKYFSFLRYEYPETRACILRAGHLDQRTLEQLFAEIDHDSEETEVMFRDHQRLLQRLLPLSQPTSETAFDASGCMVISGGFGGIGLKLLQALASAGTDEFVVMGRKPVTSLLRHPELNESLTIADYIRNMARRGVTLHYLQADFSQPDQVEQAFARLRPSLHHTVSGVFHLAGITTEAIPLGQMSESVLTEVMAAKCYGAMVLDRITANDPLRYFCLFSSVSAVEGLQVSGLSAYAAANASLQALAEWRLQQQRPVQLIRWSDWAGAGMAGEHDHQAFMDAIGVQMLKPEVALELLKTLLQQAIPSSIVFAVEWQRFSRLNDKIRTQPFFSEYVRHMDQLHAVEPIAPAGSHDADHTAGNGVNSVRYQGNGSVESLTRYLSDALKNIMDIEMTAADANLADLGLDSINAIPFFRTLSAQLTMDISPSISFRHPTIASLARYLSGQLAVRGKNDPIDQPEMQHSDVARQLRAALQHSEKLLDYTE</sequence>
<organism evidence="16 17">
    <name type="scientific">Gynuella sunshinyii YC6258</name>
    <dbReference type="NCBI Taxonomy" id="1445510"/>
    <lineage>
        <taxon>Bacteria</taxon>
        <taxon>Pseudomonadati</taxon>
        <taxon>Pseudomonadota</taxon>
        <taxon>Gammaproteobacteria</taxon>
        <taxon>Oceanospirillales</taxon>
        <taxon>Saccharospirillaceae</taxon>
        <taxon>Gynuella</taxon>
    </lineage>
</organism>
<dbReference type="SMART" id="SM00822">
    <property type="entry name" value="PKS_KR"/>
    <property type="match status" value="2"/>
</dbReference>
<dbReference type="Pfam" id="PF02801">
    <property type="entry name" value="Ketoacyl-synt_C"/>
    <property type="match status" value="3"/>
</dbReference>
<feature type="domain" description="Carrier" evidence="13">
    <location>
        <begin position="3530"/>
        <end position="3605"/>
    </location>
</feature>
<evidence type="ECO:0000256" key="12">
    <source>
        <dbReference type="SAM" id="MobiDB-lite"/>
    </source>
</evidence>
<keyword evidence="16" id="KW-0012">Acyltransferase</keyword>
<evidence type="ECO:0000256" key="7">
    <source>
        <dbReference type="ARBA" id="ARBA00022553"/>
    </source>
</evidence>
<feature type="domain" description="Ketosynthase family 3 (KS3)" evidence="14">
    <location>
        <begin position="1651"/>
        <end position="2075"/>
    </location>
</feature>
<comment type="pathway">
    <text evidence="2">Antibiotic biosynthesis.</text>
</comment>
<dbReference type="GO" id="GO:0004314">
    <property type="term" value="F:[acyl-carrier-protein] S-malonyltransferase activity"/>
    <property type="evidence" value="ECO:0007669"/>
    <property type="project" value="UniProtKB-EC"/>
</dbReference>
<dbReference type="PROSITE" id="PS52019">
    <property type="entry name" value="PKS_MFAS_DH"/>
    <property type="match status" value="1"/>
</dbReference>
<keyword evidence="9" id="KW-0677">Repeat</keyword>
<dbReference type="InterPro" id="IPR020806">
    <property type="entry name" value="PKS_PP-bd"/>
</dbReference>
<dbReference type="InterPro" id="IPR018201">
    <property type="entry name" value="Ketoacyl_synth_AS"/>
</dbReference>
<dbReference type="KEGG" id="gsn:YC6258_03639"/>
<feature type="domain" description="Ketosynthase family 3 (KS3)" evidence="14">
    <location>
        <begin position="168"/>
        <end position="581"/>
    </location>
</feature>
<dbReference type="Pfam" id="PF00109">
    <property type="entry name" value="ketoacyl-synt"/>
    <property type="match status" value="3"/>
</dbReference>
<dbReference type="GO" id="GO:0004315">
    <property type="term" value="F:3-oxoacyl-[acyl-carrier-protein] synthase activity"/>
    <property type="evidence" value="ECO:0007669"/>
    <property type="project" value="InterPro"/>
</dbReference>
<dbReference type="InterPro" id="IPR009081">
    <property type="entry name" value="PP-bd_ACP"/>
</dbReference>
<dbReference type="Pfam" id="PF22621">
    <property type="entry name" value="CurL-like_PKS_C"/>
    <property type="match status" value="1"/>
</dbReference>
<comment type="similarity">
    <text evidence="4">Belongs to the short-chain dehydrogenases/reductases (SDR) family.</text>
</comment>
<dbReference type="InterPro" id="IPR016039">
    <property type="entry name" value="Thiolase-like"/>
</dbReference>
<feature type="domain" description="Carrier" evidence="13">
    <location>
        <begin position="18"/>
        <end position="92"/>
    </location>
</feature>
<dbReference type="InterPro" id="IPR050091">
    <property type="entry name" value="PKS_NRPS_Biosynth_Enz"/>
</dbReference>
<keyword evidence="6" id="KW-0963">Cytoplasm</keyword>
<dbReference type="Proteomes" id="UP000032266">
    <property type="component" value="Chromosome"/>
</dbReference>
<dbReference type="Gene3D" id="1.10.1240.100">
    <property type="match status" value="3"/>
</dbReference>
<feature type="region of interest" description="Disordered" evidence="12">
    <location>
        <begin position="2359"/>
        <end position="2379"/>
    </location>
</feature>
<dbReference type="GO" id="GO:0004312">
    <property type="term" value="F:fatty acid synthase activity"/>
    <property type="evidence" value="ECO:0007669"/>
    <property type="project" value="TreeGrafter"/>
</dbReference>
<dbReference type="InterPro" id="IPR054514">
    <property type="entry name" value="RhiE-like_linker"/>
</dbReference>
<evidence type="ECO:0000313" key="17">
    <source>
        <dbReference type="Proteomes" id="UP000032266"/>
    </source>
</evidence>
<feature type="region of interest" description="C-terminal hotdog fold" evidence="11">
    <location>
        <begin position="902"/>
        <end position="1051"/>
    </location>
</feature>
<dbReference type="PATRIC" id="fig|1445510.3.peg.3611"/>
<dbReference type="Pfam" id="PF14765">
    <property type="entry name" value="PS-DH"/>
    <property type="match status" value="1"/>
</dbReference>
<dbReference type="InterPro" id="IPR042104">
    <property type="entry name" value="PKS_dehydratase_sf"/>
</dbReference>
<feature type="domain" description="Carrier" evidence="13">
    <location>
        <begin position="2273"/>
        <end position="2346"/>
    </location>
</feature>
<evidence type="ECO:0000259" key="15">
    <source>
        <dbReference type="PROSITE" id="PS52019"/>
    </source>
</evidence>
<keyword evidence="8 16" id="KW-0808">Transferase</keyword>
<dbReference type="OrthoDB" id="9778690at2"/>
<evidence type="ECO:0000256" key="9">
    <source>
        <dbReference type="ARBA" id="ARBA00022737"/>
    </source>
</evidence>
<dbReference type="PANTHER" id="PTHR43775">
    <property type="entry name" value="FATTY ACID SYNTHASE"/>
    <property type="match status" value="1"/>
</dbReference>
<feature type="region of interest" description="Disordered" evidence="12">
    <location>
        <begin position="104"/>
        <end position="130"/>
    </location>
</feature>
<comment type="caution">
    <text evidence="11">Lacks conserved residue(s) required for the propagation of feature annotation.</text>
</comment>
<evidence type="ECO:0000259" key="14">
    <source>
        <dbReference type="PROSITE" id="PS52004"/>
    </source>
</evidence>
<dbReference type="PROSITE" id="PS00606">
    <property type="entry name" value="KS3_1"/>
    <property type="match status" value="3"/>
</dbReference>
<dbReference type="SMART" id="SM01294">
    <property type="entry name" value="PKS_PP_betabranch"/>
    <property type="match status" value="3"/>
</dbReference>
<comment type="subcellular location">
    <subcellularLocation>
        <location evidence="1">Cytoplasm</location>
    </subcellularLocation>
</comment>
<dbReference type="UniPathway" id="UPA00094"/>
<dbReference type="CDD" id="cd08953">
    <property type="entry name" value="KR_2_SDR_x"/>
    <property type="match status" value="1"/>
</dbReference>
<comment type="function">
    <text evidence="10">Involved in production of the polyketide antibiotic thailandamide.</text>
</comment>
<dbReference type="InterPro" id="IPR014031">
    <property type="entry name" value="Ketoacyl_synth_C"/>
</dbReference>
<dbReference type="Gene3D" id="3.40.47.10">
    <property type="match status" value="3"/>
</dbReference>
<feature type="domain" description="Carrier" evidence="13">
    <location>
        <begin position="1509"/>
        <end position="1586"/>
    </location>
</feature>
<name>A0A0C5V8G6_9GAMM</name>
<dbReference type="Pfam" id="PF21089">
    <property type="entry name" value="PKS_DH_N"/>
    <property type="match status" value="1"/>
</dbReference>
<feature type="compositionally biased region" description="Polar residues" evidence="12">
    <location>
        <begin position="2365"/>
        <end position="2375"/>
    </location>
</feature>
<dbReference type="GO" id="GO:0005737">
    <property type="term" value="C:cytoplasm"/>
    <property type="evidence" value="ECO:0007669"/>
    <property type="project" value="UniProtKB-SubCell"/>
</dbReference>
<evidence type="ECO:0000256" key="3">
    <source>
        <dbReference type="ARBA" id="ARBA00005194"/>
    </source>
</evidence>
<dbReference type="CDD" id="cd00833">
    <property type="entry name" value="PKS"/>
    <property type="match status" value="3"/>
</dbReference>
<dbReference type="Gene3D" id="3.10.129.110">
    <property type="entry name" value="Polyketide synthase dehydratase"/>
    <property type="match status" value="1"/>
</dbReference>
<dbReference type="InterPro" id="IPR049551">
    <property type="entry name" value="PKS_DH_C"/>
</dbReference>
<dbReference type="InterPro" id="IPR013968">
    <property type="entry name" value="PKS_KR"/>
</dbReference>
<dbReference type="GO" id="GO:0006633">
    <property type="term" value="P:fatty acid biosynthetic process"/>
    <property type="evidence" value="ECO:0007669"/>
    <property type="project" value="UniProtKB-UniPathway"/>
</dbReference>
<protein>
    <submittedName>
        <fullName evidence="16">Polyketide synthase modules-related protein</fullName>
        <ecNumber evidence="16">2.3.1.39</ecNumber>
    </submittedName>
</protein>
<keyword evidence="17" id="KW-1185">Reference proteome</keyword>
<evidence type="ECO:0000256" key="5">
    <source>
        <dbReference type="ARBA" id="ARBA00022450"/>
    </source>
</evidence>
<dbReference type="InterPro" id="IPR057326">
    <property type="entry name" value="KR_dom"/>
</dbReference>
<dbReference type="GO" id="GO:0005886">
    <property type="term" value="C:plasma membrane"/>
    <property type="evidence" value="ECO:0007669"/>
    <property type="project" value="TreeGrafter"/>
</dbReference>
<feature type="region of interest" description="Disordered" evidence="12">
    <location>
        <begin position="143"/>
        <end position="164"/>
    </location>
</feature>
<gene>
    <name evidence="16" type="ORF">YC6258_03639</name>
</gene>
<dbReference type="InterPro" id="IPR036291">
    <property type="entry name" value="NAD(P)-bd_dom_sf"/>
</dbReference>
<dbReference type="GO" id="GO:0071770">
    <property type="term" value="P:DIM/DIP cell wall layer assembly"/>
    <property type="evidence" value="ECO:0007669"/>
    <property type="project" value="TreeGrafter"/>
</dbReference>
<evidence type="ECO:0000256" key="6">
    <source>
        <dbReference type="ARBA" id="ARBA00022490"/>
    </source>
</evidence>
<dbReference type="PROSITE" id="PS52004">
    <property type="entry name" value="KS3_2"/>
    <property type="match status" value="3"/>
</dbReference>
<evidence type="ECO:0000256" key="4">
    <source>
        <dbReference type="ARBA" id="ARBA00006484"/>
    </source>
</evidence>
<proteinExistence type="inferred from homology"/>
<dbReference type="FunFam" id="3.40.47.10:FF:000019">
    <property type="entry name" value="Polyketide synthase type I"/>
    <property type="match status" value="3"/>
</dbReference>
<dbReference type="Gene3D" id="3.40.50.720">
    <property type="entry name" value="NAD(P)-binding Rossmann-like Domain"/>
    <property type="match status" value="2"/>
</dbReference>
<feature type="domain" description="PKS/mFAS DH" evidence="15">
    <location>
        <begin position="769"/>
        <end position="1051"/>
    </location>
</feature>
<dbReference type="EC" id="2.3.1.39" evidence="16"/>
<dbReference type="SUPFAM" id="SSF47336">
    <property type="entry name" value="ACP-like"/>
    <property type="match status" value="4"/>
</dbReference>
<dbReference type="InterPro" id="IPR049900">
    <property type="entry name" value="PKS_mFAS_DH"/>
</dbReference>
<evidence type="ECO:0000256" key="2">
    <source>
        <dbReference type="ARBA" id="ARBA00004792"/>
    </source>
</evidence>
<evidence type="ECO:0000256" key="1">
    <source>
        <dbReference type="ARBA" id="ARBA00004496"/>
    </source>
</evidence>
<feature type="domain" description="Ketosynthase family 3 (KS3)" evidence="14">
    <location>
        <begin position="2384"/>
        <end position="2816"/>
    </location>
</feature>
<dbReference type="InterPro" id="IPR049552">
    <property type="entry name" value="PKS_DH_N"/>
</dbReference>
<dbReference type="InterPro" id="IPR036736">
    <property type="entry name" value="ACP-like_sf"/>
</dbReference>
<evidence type="ECO:0000259" key="13">
    <source>
        <dbReference type="PROSITE" id="PS50075"/>
    </source>
</evidence>
<feature type="region of interest" description="N-terminal hotdog fold" evidence="11">
    <location>
        <begin position="769"/>
        <end position="888"/>
    </location>
</feature>
<evidence type="ECO:0000313" key="16">
    <source>
        <dbReference type="EMBL" id="AJQ95675.1"/>
    </source>
</evidence>
<dbReference type="Pfam" id="PF08659">
    <property type="entry name" value="KR"/>
    <property type="match status" value="2"/>
</dbReference>
<dbReference type="Gene3D" id="1.10.1200.10">
    <property type="entry name" value="ACP-like"/>
    <property type="match status" value="4"/>
</dbReference>
<dbReference type="SUPFAM" id="SSF51735">
    <property type="entry name" value="NAD(P)-binding Rossmann-fold domains"/>
    <property type="match status" value="3"/>
</dbReference>
<dbReference type="InterPro" id="IPR020841">
    <property type="entry name" value="PKS_Beta-ketoAc_synthase_dom"/>
</dbReference>
<dbReference type="InterPro" id="IPR020807">
    <property type="entry name" value="PKS_DH"/>
</dbReference>
<evidence type="ECO:0000256" key="11">
    <source>
        <dbReference type="PROSITE-ProRule" id="PRU01363"/>
    </source>
</evidence>
<keyword evidence="5" id="KW-0596">Phosphopantetheine</keyword>
<reference evidence="16 17" key="1">
    <citation type="submission" date="2014-01" db="EMBL/GenBank/DDBJ databases">
        <title>Full genme sequencing of cellulolytic bacterium Gynuella sunshinyii YC6258T gen. nov., sp. nov.</title>
        <authorList>
            <person name="Khan H."/>
            <person name="Chung E.J."/>
            <person name="Chung Y.R."/>
        </authorList>
    </citation>
    <scope>NUCLEOTIDE SEQUENCE [LARGE SCALE GENOMIC DNA]</scope>
    <source>
        <strain evidence="16 17">YC6258</strain>
    </source>
</reference>
<dbReference type="InterPro" id="IPR014030">
    <property type="entry name" value="Ketoacyl_synth_N"/>
</dbReference>
<evidence type="ECO:0000256" key="8">
    <source>
        <dbReference type="ARBA" id="ARBA00022679"/>
    </source>
</evidence>
<comment type="pathway">
    <text evidence="3">Lipid metabolism; fatty acid biosynthesis.</text>
</comment>
<dbReference type="SMART" id="SM00825">
    <property type="entry name" value="PKS_KS"/>
    <property type="match status" value="3"/>
</dbReference>
<evidence type="ECO:0000256" key="10">
    <source>
        <dbReference type="ARBA" id="ARBA00054155"/>
    </source>
</evidence>
<keyword evidence="7" id="KW-0597">Phosphoprotein</keyword>
<dbReference type="GO" id="GO:0031177">
    <property type="term" value="F:phosphopantetheine binding"/>
    <property type="evidence" value="ECO:0007669"/>
    <property type="project" value="InterPro"/>
</dbReference>
<accession>A0A0C5V8G6</accession>
<dbReference type="SUPFAM" id="SSF53901">
    <property type="entry name" value="Thiolase-like"/>
    <property type="match status" value="3"/>
</dbReference>